<keyword evidence="2" id="KW-1185">Reference proteome</keyword>
<accession>A0ABU0TYM9</accession>
<evidence type="ECO:0000313" key="2">
    <source>
        <dbReference type="Proteomes" id="UP001226691"/>
    </source>
</evidence>
<protein>
    <recommendedName>
        <fullName evidence="3">Asp23/Gls24 family envelope stress response protein</fullName>
    </recommendedName>
</protein>
<sequence>MSEHNDDIGGSGYSLEDLSAYLDRARVPRIAAIERNAQCQAVLASMERMGQLSREIVEEQAVRPLAESWYDDIMREVMREFRAGRDIPLARTDDGTELVVTEGALYELIRSVGDGVEGLLVGRVRLDQPQTDAPLDVRVTVSVRFGRAMTDAVDEMRDGIRTAIERHGDLRVGRVDVTVGDVHIDEEDDE</sequence>
<evidence type="ECO:0008006" key="3">
    <source>
        <dbReference type="Google" id="ProtNLM"/>
    </source>
</evidence>
<comment type="caution">
    <text evidence="1">The sequence shown here is derived from an EMBL/GenBank/DDBJ whole genome shotgun (WGS) entry which is preliminary data.</text>
</comment>
<dbReference type="Proteomes" id="UP001226691">
    <property type="component" value="Unassembled WGS sequence"/>
</dbReference>
<dbReference type="RefSeq" id="WP_307486099.1">
    <property type="nucleotide sequence ID" value="NZ_JAUTBF010000001.1"/>
</dbReference>
<dbReference type="EMBL" id="JAUTBF010000001">
    <property type="protein sequence ID" value="MDQ1124620.1"/>
    <property type="molecule type" value="Genomic_DNA"/>
</dbReference>
<gene>
    <name evidence="1" type="ORF">QE412_003193</name>
</gene>
<evidence type="ECO:0000313" key="1">
    <source>
        <dbReference type="EMBL" id="MDQ1124620.1"/>
    </source>
</evidence>
<organism evidence="1 2">
    <name type="scientific">Microbacterium trichothecenolyticum</name>
    <name type="common">Aureobacterium trichothecenolyticum</name>
    <dbReference type="NCBI Taxonomy" id="69370"/>
    <lineage>
        <taxon>Bacteria</taxon>
        <taxon>Bacillati</taxon>
        <taxon>Actinomycetota</taxon>
        <taxon>Actinomycetes</taxon>
        <taxon>Micrococcales</taxon>
        <taxon>Microbacteriaceae</taxon>
        <taxon>Microbacterium</taxon>
    </lineage>
</organism>
<proteinExistence type="predicted"/>
<name>A0ABU0TYM9_MICTR</name>
<reference evidence="1 2" key="1">
    <citation type="submission" date="2023-07" db="EMBL/GenBank/DDBJ databases">
        <title>Functional and genomic diversity of the sorghum phyllosphere microbiome.</title>
        <authorList>
            <person name="Shade A."/>
        </authorList>
    </citation>
    <scope>NUCLEOTIDE SEQUENCE [LARGE SCALE GENOMIC DNA]</scope>
    <source>
        <strain evidence="1 2">SORGH_AS_1207</strain>
    </source>
</reference>